<dbReference type="Pfam" id="PF01738">
    <property type="entry name" value="DLH"/>
    <property type="match status" value="1"/>
</dbReference>
<dbReference type="OrthoDB" id="188362at2"/>
<feature type="compositionally biased region" description="Basic and acidic residues" evidence="1">
    <location>
        <begin position="214"/>
        <end position="223"/>
    </location>
</feature>
<dbReference type="PANTHER" id="PTHR46623:SF6">
    <property type="entry name" value="ALPHA_BETA-HYDROLASES SUPERFAMILY PROTEIN"/>
    <property type="match status" value="1"/>
</dbReference>
<dbReference type="GeneID" id="93551322"/>
<dbReference type="SUPFAM" id="SSF53474">
    <property type="entry name" value="alpha/beta-Hydrolases"/>
    <property type="match status" value="1"/>
</dbReference>
<name>A0A143QI34_RHOFA</name>
<dbReference type="AlphaFoldDB" id="A0A143QI34"/>
<proteinExistence type="predicted"/>
<accession>A0A143QI34</accession>
<dbReference type="InterPro" id="IPR029058">
    <property type="entry name" value="AB_hydrolase_fold"/>
</dbReference>
<evidence type="ECO:0000313" key="4">
    <source>
        <dbReference type="Proteomes" id="UP000076038"/>
    </source>
</evidence>
<organism evidence="3 4">
    <name type="scientific">Rhodococcoides fascians</name>
    <name type="common">Rhodococcus fascians</name>
    <dbReference type="NCBI Taxonomy" id="1828"/>
    <lineage>
        <taxon>Bacteria</taxon>
        <taxon>Bacillati</taxon>
        <taxon>Actinomycetota</taxon>
        <taxon>Actinomycetes</taxon>
        <taxon>Mycobacteriales</taxon>
        <taxon>Nocardiaceae</taxon>
        <taxon>Rhodococcoides</taxon>
    </lineage>
</organism>
<dbReference type="EMBL" id="CP015220">
    <property type="protein sequence ID" value="AMY22594.1"/>
    <property type="molecule type" value="Genomic_DNA"/>
</dbReference>
<protein>
    <recommendedName>
        <fullName evidence="2">Dienelactone hydrolase domain-containing protein</fullName>
    </recommendedName>
</protein>
<dbReference type="KEGG" id="rhs:A3Q41_01285"/>
<feature type="region of interest" description="Disordered" evidence="1">
    <location>
        <begin position="18"/>
        <end position="44"/>
    </location>
</feature>
<reference evidence="4" key="2">
    <citation type="submission" date="2016-04" db="EMBL/GenBank/DDBJ databases">
        <title>Complete Genome and Plasmid Sequences for Rhodococcus fascians D188 and Draft Sequences for Rhodococcus spp. Isolates PBTS 1 and PBTS 2.</title>
        <authorList>
            <person name="Stamer R."/>
            <person name="Vereecke D."/>
            <person name="Zhang Y."/>
            <person name="Schilkey F."/>
            <person name="Devitt N."/>
            <person name="Randall J."/>
        </authorList>
    </citation>
    <scope>NUCLEOTIDE SEQUENCE [LARGE SCALE GENOMIC DNA]</scope>
    <source>
        <strain evidence="4">PBTS2</strain>
    </source>
</reference>
<evidence type="ECO:0000259" key="2">
    <source>
        <dbReference type="Pfam" id="PF01738"/>
    </source>
</evidence>
<dbReference type="PATRIC" id="fig|1653479.3.peg.1299"/>
<dbReference type="GO" id="GO:0016787">
    <property type="term" value="F:hydrolase activity"/>
    <property type="evidence" value="ECO:0007669"/>
    <property type="project" value="InterPro"/>
</dbReference>
<evidence type="ECO:0000313" key="3">
    <source>
        <dbReference type="EMBL" id="AMY22594.1"/>
    </source>
</evidence>
<evidence type="ECO:0000256" key="1">
    <source>
        <dbReference type="SAM" id="MobiDB-lite"/>
    </source>
</evidence>
<dbReference type="InterPro" id="IPR002925">
    <property type="entry name" value="Dienelactn_hydro"/>
</dbReference>
<feature type="domain" description="Dienelactone hydrolase" evidence="2">
    <location>
        <begin position="42"/>
        <end position="251"/>
    </location>
</feature>
<keyword evidence="4" id="KW-1185">Reference proteome</keyword>
<dbReference type="RefSeq" id="WP_027494763.1">
    <property type="nucleotide sequence ID" value="NZ_CAKKLU010000001.1"/>
</dbReference>
<sequence length="254" mass="26838">MSGTFSDFAVLRSAPAPTVGADDEVDTAASKPVSQEKVPLTAVEPDGSPRGGIVVLHEAREIPESLKDLLRALALEGWLAVAPDLFHRGHGDDKEVFGDDLFADFDATSDWLVQRGVYSDCIGVIGFDDAGTAALIVATSRPVGAAVSVAAAGIVEPLNSDAIALVDAAPKLQAPWLGLYGENDPHTPPEHIEALRDAATRASVATNVVSYSGVEHRADHPREQPGSSDDTDPAEAALVDAQTRIFDWFDSFMR</sequence>
<dbReference type="Proteomes" id="UP000076038">
    <property type="component" value="Chromosome"/>
</dbReference>
<gene>
    <name evidence="3" type="ORF">A3Q41_01285</name>
</gene>
<dbReference type="Gene3D" id="3.40.50.1820">
    <property type="entry name" value="alpha/beta hydrolase"/>
    <property type="match status" value="1"/>
</dbReference>
<reference evidence="3 4" key="1">
    <citation type="journal article" date="2016" name="Genome Announc.">
        <title>Complete Genome and Plasmid Sequences for Rhodococcus fascians D188 and Draft Sequences for Rhodococcus Isolates PBTS 1 and PBTS 2.</title>
        <authorList>
            <person name="Stamler R.A."/>
            <person name="Vereecke D."/>
            <person name="Zhang Y."/>
            <person name="Schilkey F."/>
            <person name="Devitt N."/>
            <person name="Randall J.J."/>
        </authorList>
    </citation>
    <scope>NUCLEOTIDE SEQUENCE [LARGE SCALE GENOMIC DNA]</scope>
    <source>
        <strain evidence="3 4">PBTS2</strain>
    </source>
</reference>
<dbReference type="PANTHER" id="PTHR46623">
    <property type="entry name" value="CARBOXYMETHYLENEBUTENOLIDASE-RELATED"/>
    <property type="match status" value="1"/>
</dbReference>
<feature type="region of interest" description="Disordered" evidence="1">
    <location>
        <begin position="213"/>
        <end position="233"/>
    </location>
</feature>
<dbReference type="InterPro" id="IPR051049">
    <property type="entry name" value="Dienelactone_hydrolase-like"/>
</dbReference>